<keyword evidence="3" id="KW-0238">DNA-binding</keyword>
<reference evidence="5 6" key="1">
    <citation type="journal article" date="2006" name="Proc. Natl. Acad. Sci. U.S.A.">
        <title>Burkholderia xenovorans LB400 harbors a multi-replicon, 9.73-Mbp genome shaped for versatility.</title>
        <authorList>
            <person name="Chain P.S."/>
            <person name="Denef V.J."/>
            <person name="Konstantinidis K.T."/>
            <person name="Vergez L.M."/>
            <person name="Agullo L."/>
            <person name="Reyes V.L."/>
            <person name="Hauser L."/>
            <person name="Cordova M."/>
            <person name="Gomez L."/>
            <person name="Gonzalez M."/>
            <person name="Land M."/>
            <person name="Lao V."/>
            <person name="Larimer F."/>
            <person name="LiPuma J.J."/>
            <person name="Mahenthiralingam E."/>
            <person name="Malfatti S.A."/>
            <person name="Marx C.J."/>
            <person name="Parnell J.J."/>
            <person name="Ramette A."/>
            <person name="Richardson P."/>
            <person name="Seeger M."/>
            <person name="Smith D."/>
            <person name="Spilker T."/>
            <person name="Sul W.J."/>
            <person name="Tsoi T.V."/>
            <person name="Ulrich L.E."/>
            <person name="Zhulin I.B."/>
            <person name="Tiedje J.M."/>
        </authorList>
    </citation>
    <scope>NUCLEOTIDE SEQUENCE [LARGE SCALE GENOMIC DNA]</scope>
    <source>
        <strain evidence="5 6">LB400</strain>
    </source>
</reference>
<dbReference type="STRING" id="266265.Bxe_A0223"/>
<dbReference type="eggNOG" id="COG0732">
    <property type="taxonomic scope" value="Bacteria"/>
</dbReference>
<dbReference type="REBASE" id="12142">
    <property type="entry name" value="S.BxeORF224P"/>
</dbReference>
<dbReference type="PANTHER" id="PTHR30408">
    <property type="entry name" value="TYPE-1 RESTRICTION ENZYME ECOKI SPECIFICITY PROTEIN"/>
    <property type="match status" value="1"/>
</dbReference>
<evidence type="ECO:0000313" key="6">
    <source>
        <dbReference type="Proteomes" id="UP000001817"/>
    </source>
</evidence>
<dbReference type="SUPFAM" id="SSF116734">
    <property type="entry name" value="DNA methylase specificity domain"/>
    <property type="match status" value="2"/>
</dbReference>
<dbReference type="Gene3D" id="3.90.220.20">
    <property type="entry name" value="DNA methylase specificity domains"/>
    <property type="match status" value="2"/>
</dbReference>
<name>Q13T80_PARXL</name>
<feature type="domain" description="Type I restriction modification DNA specificity" evidence="4">
    <location>
        <begin position="242"/>
        <end position="398"/>
    </location>
</feature>
<dbReference type="PATRIC" id="fig|266265.5.peg.4391"/>
<dbReference type="OrthoDB" id="9798929at2"/>
<accession>Q13T80</accession>
<dbReference type="GO" id="GO:0009307">
    <property type="term" value="P:DNA restriction-modification system"/>
    <property type="evidence" value="ECO:0007669"/>
    <property type="project" value="UniProtKB-KW"/>
</dbReference>
<evidence type="ECO:0000256" key="1">
    <source>
        <dbReference type="ARBA" id="ARBA00010923"/>
    </source>
</evidence>
<gene>
    <name evidence="5" type="ORF">Bxe_A0223</name>
</gene>
<dbReference type="KEGG" id="bxb:DR64_2393"/>
<proteinExistence type="inferred from homology"/>
<sequence length="438" mass="49201">MSSEWTHVRLGELAEVKHGWAFKSDYFKADDEAAGLPIVVAIGNFQYTGGFRFESTQIKRYTGEFPSEYILQPGEILLVMTCQTAGGEILGIPARVPDNGRVYLHNQRLGKVVLKSGRVCSDFLYWLFLYPPFNRHLVNSATGTKILHTAPSRIESFEFKLPSVAEQREIAEALDAIDDRISLLRETNVTLEAIAQAMFKSWFVDFEPVRAKQEGRAPEGMDEATAALFPDGFEESELGLVPRAWRARSLDSFADYLNGLALQKFPAESEDEYLPVIKIAQLRAGNTQNADRASTKLKAEYIVRDGDVLFSWSGSLEVELWCGGEGALNQHLFKVTSSEVPKWFYYLATRHHLPEFREIAAHKATTMGHIQRKHLTEAKIAVPPPEVLTRLTEFVAPLIELRIENAVRIRSLGELRDSLLPRLISGQLHLSEAETLVA</sequence>
<evidence type="ECO:0000256" key="3">
    <source>
        <dbReference type="ARBA" id="ARBA00023125"/>
    </source>
</evidence>
<dbReference type="KEGG" id="bxe:Bxe_A0223"/>
<comment type="similarity">
    <text evidence="1">Belongs to the type-I restriction system S methylase family.</text>
</comment>
<evidence type="ECO:0000313" key="5">
    <source>
        <dbReference type="EMBL" id="ABE32709.1"/>
    </source>
</evidence>
<dbReference type="Pfam" id="PF01420">
    <property type="entry name" value="Methylase_S"/>
    <property type="match status" value="2"/>
</dbReference>
<dbReference type="GO" id="GO:0009035">
    <property type="term" value="F:type I site-specific deoxyribonuclease activity"/>
    <property type="evidence" value="ECO:0007669"/>
    <property type="project" value="UniProtKB-EC"/>
</dbReference>
<dbReference type="InterPro" id="IPR052021">
    <property type="entry name" value="Type-I_RS_S_subunit"/>
</dbReference>
<evidence type="ECO:0000256" key="2">
    <source>
        <dbReference type="ARBA" id="ARBA00022747"/>
    </source>
</evidence>
<keyword evidence="5" id="KW-0378">Hydrolase</keyword>
<dbReference type="PANTHER" id="PTHR30408:SF13">
    <property type="entry name" value="TYPE I RESTRICTION ENZYME HINDI SPECIFICITY SUBUNIT"/>
    <property type="match status" value="1"/>
</dbReference>
<dbReference type="InterPro" id="IPR000055">
    <property type="entry name" value="Restrct_endonuc_typeI_TRD"/>
</dbReference>
<dbReference type="GO" id="GO:0003677">
    <property type="term" value="F:DNA binding"/>
    <property type="evidence" value="ECO:0007669"/>
    <property type="project" value="UniProtKB-KW"/>
</dbReference>
<dbReference type="InterPro" id="IPR044946">
    <property type="entry name" value="Restrct_endonuc_typeI_TRD_sf"/>
</dbReference>
<dbReference type="CDD" id="cd17278">
    <property type="entry name" value="RMtype1_S_LdeBORF1052P-TRD2-CR2"/>
    <property type="match status" value="1"/>
</dbReference>
<dbReference type="CDD" id="cd17254">
    <property type="entry name" value="RMtype1_S_FclI-TRD1-CR1_like"/>
    <property type="match status" value="1"/>
</dbReference>
<protein>
    <submittedName>
        <fullName evidence="5">HsdS protein</fullName>
        <ecNumber evidence="5">3.1.21.3</ecNumber>
    </submittedName>
</protein>
<keyword evidence="6" id="KW-1185">Reference proteome</keyword>
<evidence type="ECO:0000259" key="4">
    <source>
        <dbReference type="Pfam" id="PF01420"/>
    </source>
</evidence>
<organism evidence="5 6">
    <name type="scientific">Paraburkholderia xenovorans (strain LB400)</name>
    <dbReference type="NCBI Taxonomy" id="266265"/>
    <lineage>
        <taxon>Bacteria</taxon>
        <taxon>Pseudomonadati</taxon>
        <taxon>Pseudomonadota</taxon>
        <taxon>Betaproteobacteria</taxon>
        <taxon>Burkholderiales</taxon>
        <taxon>Burkholderiaceae</taxon>
        <taxon>Paraburkholderia</taxon>
    </lineage>
</organism>
<keyword evidence="2" id="KW-0680">Restriction system</keyword>
<dbReference type="EMBL" id="CP000270">
    <property type="protein sequence ID" value="ABE32709.1"/>
    <property type="molecule type" value="Genomic_DNA"/>
</dbReference>
<dbReference type="RefSeq" id="WP_011490135.1">
    <property type="nucleotide sequence ID" value="NC_007951.1"/>
</dbReference>
<dbReference type="EC" id="3.1.21.3" evidence="5"/>
<dbReference type="Proteomes" id="UP000001817">
    <property type="component" value="Chromosome 1"/>
</dbReference>
<dbReference type="AlphaFoldDB" id="Q13T80"/>
<feature type="domain" description="Type I restriction modification DNA specificity" evidence="4">
    <location>
        <begin position="3"/>
        <end position="192"/>
    </location>
</feature>